<dbReference type="InterPro" id="IPR002477">
    <property type="entry name" value="Peptidoglycan-bd-like"/>
</dbReference>
<name>A0A1E7MZH6_KITAU</name>
<dbReference type="InterPro" id="IPR036365">
    <property type="entry name" value="PGBD-like_sf"/>
</dbReference>
<dbReference type="EMBL" id="BMUB01000004">
    <property type="protein sequence ID" value="GGU68473.1"/>
    <property type="molecule type" value="Genomic_DNA"/>
</dbReference>
<dbReference type="EMBL" id="JPRF03000064">
    <property type="protein sequence ID" value="OEV33623.1"/>
    <property type="molecule type" value="Genomic_DNA"/>
</dbReference>
<keyword evidence="5" id="KW-1185">Reference proteome</keyword>
<reference evidence="5" key="4">
    <citation type="submission" date="2016-08" db="EMBL/GenBank/DDBJ databases">
        <title>Sequencing, assembly and comparative genomics of S. aureofaciens ATCC 10762.</title>
        <authorList>
            <person name="Gradnigo J.S."/>
            <person name="Johnson N."/>
            <person name="Somerville G.A."/>
        </authorList>
    </citation>
    <scope>NUCLEOTIDE SEQUENCE [LARGE SCALE GENOMIC DNA]</scope>
    <source>
        <strain evidence="5">ATCC 10762 / DSM 40127 / CCM 3239 / JCM 4008 / LMG 5968 / NBRC 12843 / NCIMB 8234 / A-377</strain>
    </source>
</reference>
<feature type="domain" description="Peptidoglycan binding-like" evidence="2">
    <location>
        <begin position="49"/>
        <end position="93"/>
    </location>
</feature>
<comment type="caution">
    <text evidence="4">The sequence shown here is derived from an EMBL/GenBank/DDBJ whole genome shotgun (WGS) entry which is preliminary data.</text>
</comment>
<reference evidence="3" key="5">
    <citation type="submission" date="2020-09" db="EMBL/GenBank/DDBJ databases">
        <authorList>
            <person name="Sun Q."/>
            <person name="Ohkuma M."/>
        </authorList>
    </citation>
    <scope>NUCLEOTIDE SEQUENCE</scope>
    <source>
        <strain evidence="3">JCM 4434</strain>
    </source>
</reference>
<accession>A0A8H9HIU2</accession>
<dbReference type="InterPro" id="IPR036366">
    <property type="entry name" value="PGBDSf"/>
</dbReference>
<accession>A0A1E7MZH6</accession>
<reference evidence="4 5" key="2">
    <citation type="submission" date="2014-07" db="EMBL/GenBank/DDBJ databases">
        <authorList>
            <person name="Zhang J.E."/>
            <person name="Yang H."/>
            <person name="Guo J."/>
            <person name="Deng Z."/>
            <person name="Luo H."/>
            <person name="Luo M."/>
            <person name="Zhao B."/>
        </authorList>
    </citation>
    <scope>NUCLEOTIDE SEQUENCE [LARGE SCALE GENOMIC DNA]</scope>
    <source>
        <strain evidence="4">ATCC 10762</strain>
        <strain evidence="5">ATCC 10762 / DSM 40127 / CCM 3239 / JCM 4008 / LMG 5968 / NBRC 12843 / NCIMB 8234 / A-377</strain>
    </source>
</reference>
<keyword evidence="1" id="KW-0732">Signal</keyword>
<dbReference type="Proteomes" id="UP000610124">
    <property type="component" value="Unassembled WGS sequence"/>
</dbReference>
<dbReference type="Proteomes" id="UP000037395">
    <property type="component" value="Unassembled WGS sequence"/>
</dbReference>
<evidence type="ECO:0000259" key="2">
    <source>
        <dbReference type="Pfam" id="PF01471"/>
    </source>
</evidence>
<proteinExistence type="predicted"/>
<evidence type="ECO:0000256" key="1">
    <source>
        <dbReference type="SAM" id="SignalP"/>
    </source>
</evidence>
<dbReference type="Pfam" id="PF01471">
    <property type="entry name" value="PG_binding_1"/>
    <property type="match status" value="1"/>
</dbReference>
<dbReference type="Gene3D" id="1.10.101.10">
    <property type="entry name" value="PGBD-like superfamily/PGBD"/>
    <property type="match status" value="1"/>
</dbReference>
<evidence type="ECO:0000313" key="4">
    <source>
        <dbReference type="EMBL" id="OEV33623.1"/>
    </source>
</evidence>
<feature type="chain" id="PRO_5044058285" description="Peptidoglycan binding-like domain-containing protein" evidence="1">
    <location>
        <begin position="22"/>
        <end position="121"/>
    </location>
</feature>
<evidence type="ECO:0000313" key="3">
    <source>
        <dbReference type="EMBL" id="GGU68473.1"/>
    </source>
</evidence>
<reference evidence="3 6" key="1">
    <citation type="journal article" date="2014" name="Int. J. Syst. Evol. Microbiol.">
        <title>Complete genome sequence of Corynebacterium casei LMG S-19264T (=DSM 44701T), isolated from a smear-ripened cheese.</title>
        <authorList>
            <consortium name="US DOE Joint Genome Institute (JGI-PGF)"/>
            <person name="Walter F."/>
            <person name="Albersmeier A."/>
            <person name="Kalinowski J."/>
            <person name="Ruckert C."/>
        </authorList>
    </citation>
    <scope>NUCLEOTIDE SEQUENCE [LARGE SCALE GENOMIC DNA]</scope>
    <source>
        <strain evidence="3 6">JCM 4434</strain>
    </source>
</reference>
<sequence>MLKRNLARLGALAGVAALVTAATLGTASASTSAPSLSLGSSGAGVWCVQHDINDILHLGLSEDGQFGPATQAAVKTFQANWGLQQDGIVGPQTGNYLFYYGDSYYNGTANGYCYSHLPTTW</sequence>
<dbReference type="SUPFAM" id="SSF47090">
    <property type="entry name" value="PGBD-like"/>
    <property type="match status" value="1"/>
</dbReference>
<organism evidence="4 5">
    <name type="scientific">Kitasatospora aureofaciens</name>
    <name type="common">Streptomyces aureofaciens</name>
    <dbReference type="NCBI Taxonomy" id="1894"/>
    <lineage>
        <taxon>Bacteria</taxon>
        <taxon>Bacillati</taxon>
        <taxon>Actinomycetota</taxon>
        <taxon>Actinomycetes</taxon>
        <taxon>Kitasatosporales</taxon>
        <taxon>Streptomycetaceae</taxon>
        <taxon>Kitasatospora</taxon>
    </lineage>
</organism>
<evidence type="ECO:0000313" key="5">
    <source>
        <dbReference type="Proteomes" id="UP000037395"/>
    </source>
</evidence>
<evidence type="ECO:0000313" key="6">
    <source>
        <dbReference type="Proteomes" id="UP000610124"/>
    </source>
</evidence>
<dbReference type="OrthoDB" id="4337990at2"/>
<protein>
    <recommendedName>
        <fullName evidence="2">Peptidoglycan binding-like domain-containing protein</fullName>
    </recommendedName>
</protein>
<feature type="signal peptide" evidence="1">
    <location>
        <begin position="1"/>
        <end position="21"/>
    </location>
</feature>
<reference evidence="4" key="3">
    <citation type="submission" date="2016-08" db="EMBL/GenBank/DDBJ databases">
        <title>Sequencing, Assembly and Comparative Genomics of S. aureofaciens ATCC 10762.</title>
        <authorList>
            <person name="Gradnigo J.S."/>
            <person name="Johnson N."/>
            <person name="Somerville G.A."/>
        </authorList>
    </citation>
    <scope>NUCLEOTIDE SEQUENCE [LARGE SCALE GENOMIC DNA]</scope>
    <source>
        <strain evidence="4">ATCC 10762</strain>
    </source>
</reference>
<dbReference type="AlphaFoldDB" id="A0A1E7MZH6"/>
<gene>
    <name evidence="3" type="ORF">GCM10010502_19320</name>
    <name evidence="4" type="ORF">HS99_0038665</name>
</gene>